<sequence>MITATLLNTQKGKTSAMNFNLKISGISKMDDRRVADYFVVAGLPEIPEPLDDTTLSEGGNLKS</sequence>
<gene>
    <name evidence="1" type="ORF">NQ317_016762</name>
</gene>
<dbReference type="Proteomes" id="UP001162164">
    <property type="component" value="Unassembled WGS sequence"/>
</dbReference>
<keyword evidence="2" id="KW-1185">Reference proteome</keyword>
<proteinExistence type="predicted"/>
<reference evidence="1" key="1">
    <citation type="journal article" date="2023" name="Insect Mol. Biol.">
        <title>Genome sequencing provides insights into the evolution of gene families encoding plant cell wall-degrading enzymes in longhorned beetles.</title>
        <authorList>
            <person name="Shin N.R."/>
            <person name="Okamura Y."/>
            <person name="Kirsch R."/>
            <person name="Pauchet Y."/>
        </authorList>
    </citation>
    <scope>NUCLEOTIDE SEQUENCE</scope>
    <source>
        <strain evidence="1">MMC_N1</strain>
    </source>
</reference>
<protein>
    <submittedName>
        <fullName evidence="1">Uncharacterized protein</fullName>
    </submittedName>
</protein>
<accession>A0ABQ9JN60</accession>
<evidence type="ECO:0000313" key="1">
    <source>
        <dbReference type="EMBL" id="KAJ8979142.1"/>
    </source>
</evidence>
<evidence type="ECO:0000313" key="2">
    <source>
        <dbReference type="Proteomes" id="UP001162164"/>
    </source>
</evidence>
<dbReference type="EMBL" id="JAPWTJ010000369">
    <property type="protein sequence ID" value="KAJ8979142.1"/>
    <property type="molecule type" value="Genomic_DNA"/>
</dbReference>
<comment type="caution">
    <text evidence="1">The sequence shown here is derived from an EMBL/GenBank/DDBJ whole genome shotgun (WGS) entry which is preliminary data.</text>
</comment>
<name>A0ABQ9JN60_9CUCU</name>
<organism evidence="1 2">
    <name type="scientific">Molorchus minor</name>
    <dbReference type="NCBI Taxonomy" id="1323400"/>
    <lineage>
        <taxon>Eukaryota</taxon>
        <taxon>Metazoa</taxon>
        <taxon>Ecdysozoa</taxon>
        <taxon>Arthropoda</taxon>
        <taxon>Hexapoda</taxon>
        <taxon>Insecta</taxon>
        <taxon>Pterygota</taxon>
        <taxon>Neoptera</taxon>
        <taxon>Endopterygota</taxon>
        <taxon>Coleoptera</taxon>
        <taxon>Polyphaga</taxon>
        <taxon>Cucujiformia</taxon>
        <taxon>Chrysomeloidea</taxon>
        <taxon>Cerambycidae</taxon>
        <taxon>Lamiinae</taxon>
        <taxon>Monochamini</taxon>
        <taxon>Molorchus</taxon>
    </lineage>
</organism>